<keyword evidence="7 10" id="KW-0129">CBS domain</keyword>
<gene>
    <name evidence="15" type="ORF">BU14_0530s0006</name>
</gene>
<dbReference type="EMBL" id="KV919132">
    <property type="protein sequence ID" value="OSX71466.1"/>
    <property type="molecule type" value="Genomic_DNA"/>
</dbReference>
<comment type="subcellular location">
    <subcellularLocation>
        <location evidence="1 11">Membrane</location>
        <topology evidence="1 11">Multi-pass membrane protein</topology>
    </subcellularLocation>
</comment>
<name>A0A1X6NSJ2_PORUM</name>
<evidence type="ECO:0000313" key="16">
    <source>
        <dbReference type="Proteomes" id="UP000218209"/>
    </source>
</evidence>
<feature type="transmembrane region" description="Helical" evidence="11">
    <location>
        <begin position="145"/>
        <end position="169"/>
    </location>
</feature>
<comment type="similarity">
    <text evidence="11">Belongs to the chloride channel (TC 2.A.49) family.</text>
</comment>
<evidence type="ECO:0000256" key="7">
    <source>
        <dbReference type="ARBA" id="ARBA00023122"/>
    </source>
</evidence>
<keyword evidence="3 11" id="KW-0812">Transmembrane</keyword>
<dbReference type="SUPFAM" id="SSF81340">
    <property type="entry name" value="Clc chloride channel"/>
    <property type="match status" value="1"/>
</dbReference>
<dbReference type="OrthoDB" id="428525at2759"/>
<feature type="signal peptide" evidence="13">
    <location>
        <begin position="1"/>
        <end position="16"/>
    </location>
</feature>
<sequence>MGVALLTAAVRYGVTAWGGSCVPVGGVGGGLDVGAAVGSSELDFSRWACGPGQVNDWASLMYSPGDVVARTLLYAPGEKTLGAAPLAAAAVFFGVFAVFTYGLAIPSGIFFPGVIIGAATGRLLGIGVAAVWTARPADAPVAVEAYALVGVVAVLAGITRTVSVAIIVLEATGAFTASYAAAVAALIAKAVSDAFVADGIYDTHIKLKGMPWLPAAPHEPHYYEQVLVNDLMVRRVVGVRRRVPIGDVVALLRRSSHHAFPVFLKLAVPPTGGAADGTSAAKVPPLAAEGFREASMTPSAQAAPPSPSTLKVRSGGIGYPRNRRLSTSGGPGRGRHVRSPSAPMLASLGPSTPTRTTPSPAPSHAPPAGAAGAALPPLPPMRLPRRVRQSVTSADLSDVATAATTTPAAASAAAAGAGTTESDTERVARDTPTGRGRPPRVRRRGRPPRRPRHDSADSASSSSADEGAPPWSDDDGDARQRAAGDAAATSAAAGRPPPVPAASPSPAARPLASLRMSVDNQADALYPMRRPPGAAPTAAVVTFPLSVTMSVVQDDVAGPFGRAWDFVLFTRNRTEDGKERAGRDEQSTYHLEGMVERPTLVGLVRAAAVSARAAAEHHSYSSTSSSGGGVPVGAGAGADAAYRGVVPSGASGAGVCGWGSSSDAPPDASTDALPTEAFDAAWPPPASLPDEAVLMASLPPASLDTLIDLGPYVDVNPLMLSHTATAREAYTLLRGTGARHVLAMDLSGGHVAGVLTRKDILFEAVEEALGREADGAGAPAADAKLVDGDVDGAAAV</sequence>
<dbReference type="SUPFAM" id="SSF54631">
    <property type="entry name" value="CBS-domain pair"/>
    <property type="match status" value="2"/>
</dbReference>
<dbReference type="GO" id="GO:0016020">
    <property type="term" value="C:membrane"/>
    <property type="evidence" value="ECO:0007669"/>
    <property type="project" value="UniProtKB-SubCell"/>
</dbReference>
<dbReference type="PROSITE" id="PS51371">
    <property type="entry name" value="CBS"/>
    <property type="match status" value="1"/>
</dbReference>
<evidence type="ECO:0000256" key="4">
    <source>
        <dbReference type="ARBA" id="ARBA00022737"/>
    </source>
</evidence>
<keyword evidence="8 11" id="KW-0472">Membrane</keyword>
<keyword evidence="6 11" id="KW-0406">Ion transport</keyword>
<evidence type="ECO:0000256" key="10">
    <source>
        <dbReference type="PROSITE-ProRule" id="PRU00703"/>
    </source>
</evidence>
<dbReference type="InterPro" id="IPR000644">
    <property type="entry name" value="CBS_dom"/>
</dbReference>
<keyword evidence="13" id="KW-0732">Signal</keyword>
<dbReference type="AlphaFoldDB" id="A0A1X6NSJ2"/>
<evidence type="ECO:0000256" key="3">
    <source>
        <dbReference type="ARBA" id="ARBA00022692"/>
    </source>
</evidence>
<evidence type="ECO:0000256" key="2">
    <source>
        <dbReference type="ARBA" id="ARBA00022448"/>
    </source>
</evidence>
<dbReference type="Gene3D" id="1.10.3080.10">
    <property type="entry name" value="Clc chloride channel"/>
    <property type="match status" value="1"/>
</dbReference>
<keyword evidence="4" id="KW-0677">Repeat</keyword>
<evidence type="ECO:0000313" key="15">
    <source>
        <dbReference type="EMBL" id="OSX71466.1"/>
    </source>
</evidence>
<evidence type="ECO:0000256" key="6">
    <source>
        <dbReference type="ARBA" id="ARBA00023065"/>
    </source>
</evidence>
<dbReference type="Pfam" id="PF00654">
    <property type="entry name" value="Voltage_CLC"/>
    <property type="match status" value="1"/>
</dbReference>
<feature type="compositionally biased region" description="Low complexity" evidence="12">
    <location>
        <begin position="366"/>
        <end position="375"/>
    </location>
</feature>
<evidence type="ECO:0000256" key="8">
    <source>
        <dbReference type="ARBA" id="ARBA00023136"/>
    </source>
</evidence>
<evidence type="ECO:0000256" key="13">
    <source>
        <dbReference type="SAM" id="SignalP"/>
    </source>
</evidence>
<organism evidence="15 16">
    <name type="scientific">Porphyra umbilicalis</name>
    <name type="common">Purple laver</name>
    <name type="synonym">Red alga</name>
    <dbReference type="NCBI Taxonomy" id="2786"/>
    <lineage>
        <taxon>Eukaryota</taxon>
        <taxon>Rhodophyta</taxon>
        <taxon>Bangiophyceae</taxon>
        <taxon>Bangiales</taxon>
        <taxon>Bangiaceae</taxon>
        <taxon>Porphyra</taxon>
    </lineage>
</organism>
<keyword evidence="2 11" id="KW-0813">Transport</keyword>
<feature type="region of interest" description="Disordered" evidence="12">
    <location>
        <begin position="294"/>
        <end position="508"/>
    </location>
</feature>
<dbReference type="GO" id="GO:0005254">
    <property type="term" value="F:chloride channel activity"/>
    <property type="evidence" value="ECO:0007669"/>
    <property type="project" value="UniProtKB-UniRule"/>
</dbReference>
<accession>A0A1X6NSJ2</accession>
<dbReference type="InterPro" id="IPR014743">
    <property type="entry name" value="Cl-channel_core"/>
</dbReference>
<protein>
    <recommendedName>
        <fullName evidence="11">Chloride channel protein</fullName>
    </recommendedName>
</protein>
<keyword evidence="9 11" id="KW-0868">Chloride</keyword>
<proteinExistence type="inferred from homology"/>
<keyword evidence="5 11" id="KW-1133">Transmembrane helix</keyword>
<feature type="compositionally biased region" description="Low complexity" evidence="12">
    <location>
        <begin position="483"/>
        <end position="494"/>
    </location>
</feature>
<dbReference type="Proteomes" id="UP000218209">
    <property type="component" value="Unassembled WGS sequence"/>
</dbReference>
<feature type="transmembrane region" description="Helical" evidence="11">
    <location>
        <begin position="80"/>
        <end position="103"/>
    </location>
</feature>
<feature type="compositionally biased region" description="Low complexity" evidence="12">
    <location>
        <begin position="400"/>
        <end position="420"/>
    </location>
</feature>
<dbReference type="PRINTS" id="PR00762">
    <property type="entry name" value="CLCHANNEL"/>
</dbReference>
<feature type="compositionally biased region" description="Basic residues" evidence="12">
    <location>
        <begin position="437"/>
        <end position="452"/>
    </location>
</feature>
<dbReference type="InterPro" id="IPR046342">
    <property type="entry name" value="CBS_dom_sf"/>
</dbReference>
<evidence type="ECO:0000256" key="11">
    <source>
        <dbReference type="RuleBase" id="RU361221"/>
    </source>
</evidence>
<evidence type="ECO:0000259" key="14">
    <source>
        <dbReference type="PROSITE" id="PS51371"/>
    </source>
</evidence>
<dbReference type="PANTHER" id="PTHR11689">
    <property type="entry name" value="CHLORIDE CHANNEL PROTEIN CLC FAMILY MEMBER"/>
    <property type="match status" value="1"/>
</dbReference>
<reference evidence="15 16" key="1">
    <citation type="submission" date="2017-03" db="EMBL/GenBank/DDBJ databases">
        <title>WGS assembly of Porphyra umbilicalis.</title>
        <authorList>
            <person name="Brawley S.H."/>
            <person name="Blouin N.A."/>
            <person name="Ficko-Blean E."/>
            <person name="Wheeler G.L."/>
            <person name="Lohr M."/>
            <person name="Goodson H.V."/>
            <person name="Jenkins J.W."/>
            <person name="Blaby-Haas C.E."/>
            <person name="Helliwell K.E."/>
            <person name="Chan C."/>
            <person name="Marriage T."/>
            <person name="Bhattacharya D."/>
            <person name="Klein A.S."/>
            <person name="Badis Y."/>
            <person name="Brodie J."/>
            <person name="Cao Y."/>
            <person name="Collen J."/>
            <person name="Dittami S.M."/>
            <person name="Gachon C.M."/>
            <person name="Green B.R."/>
            <person name="Karpowicz S."/>
            <person name="Kim J.W."/>
            <person name="Kudahl U."/>
            <person name="Lin S."/>
            <person name="Michel G."/>
            <person name="Mittag M."/>
            <person name="Olson B.J."/>
            <person name="Pangilinan J."/>
            <person name="Peng Y."/>
            <person name="Qiu H."/>
            <person name="Shu S."/>
            <person name="Singer J.T."/>
            <person name="Smith A.G."/>
            <person name="Sprecher B.N."/>
            <person name="Wagner V."/>
            <person name="Wang W."/>
            <person name="Wang Z.-Y."/>
            <person name="Yan J."/>
            <person name="Yarish C."/>
            <person name="Zoeuner-Riek S."/>
            <person name="Zhuang Y."/>
            <person name="Zou Y."/>
            <person name="Lindquist E.A."/>
            <person name="Grimwood J."/>
            <person name="Barry K."/>
            <person name="Rokhsar D.S."/>
            <person name="Schmutz J."/>
            <person name="Stiller J.W."/>
            <person name="Grossman A.R."/>
            <person name="Prochnik S.E."/>
        </authorList>
    </citation>
    <scope>NUCLEOTIDE SEQUENCE [LARGE SCALE GENOMIC DNA]</scope>
    <source>
        <strain evidence="15">4086291</strain>
    </source>
</reference>
<evidence type="ECO:0000256" key="9">
    <source>
        <dbReference type="ARBA" id="ARBA00023214"/>
    </source>
</evidence>
<feature type="domain" description="CBS" evidence="14">
    <location>
        <begin position="713"/>
        <end position="772"/>
    </location>
</feature>
<evidence type="ECO:0000256" key="5">
    <source>
        <dbReference type="ARBA" id="ARBA00022989"/>
    </source>
</evidence>
<evidence type="ECO:0000256" key="1">
    <source>
        <dbReference type="ARBA" id="ARBA00004141"/>
    </source>
</evidence>
<feature type="transmembrane region" description="Helical" evidence="11">
    <location>
        <begin position="109"/>
        <end position="133"/>
    </location>
</feature>
<feature type="chain" id="PRO_5012168522" description="Chloride channel protein" evidence="13">
    <location>
        <begin position="17"/>
        <end position="796"/>
    </location>
</feature>
<comment type="caution">
    <text evidence="11">Lacks conserved residue(s) required for the propagation of feature annotation.</text>
</comment>
<dbReference type="PANTHER" id="PTHR11689:SF136">
    <property type="entry name" value="H(+)_CL(-) EXCHANGE TRANSPORTER 7"/>
    <property type="match status" value="1"/>
</dbReference>
<keyword evidence="16" id="KW-1185">Reference proteome</keyword>
<dbReference type="Pfam" id="PF00571">
    <property type="entry name" value="CBS"/>
    <property type="match status" value="1"/>
</dbReference>
<evidence type="ECO:0000256" key="12">
    <source>
        <dbReference type="SAM" id="MobiDB-lite"/>
    </source>
</evidence>
<feature type="compositionally biased region" description="Low complexity" evidence="12">
    <location>
        <begin position="347"/>
        <end position="358"/>
    </location>
</feature>
<dbReference type="InterPro" id="IPR001807">
    <property type="entry name" value="ClC"/>
</dbReference>
<dbReference type="InterPro" id="IPR051280">
    <property type="entry name" value="Cl-channel/antiporter"/>
</dbReference>
<feature type="compositionally biased region" description="Low complexity" evidence="12">
    <location>
        <begin position="294"/>
        <end position="303"/>
    </location>
</feature>